<evidence type="ECO:0000313" key="2">
    <source>
        <dbReference type="EMBL" id="MBB6626766.1"/>
    </source>
</evidence>
<keyword evidence="1" id="KW-0862">Zinc</keyword>
<dbReference type="GO" id="GO:0016811">
    <property type="term" value="F:hydrolase activity, acting on carbon-nitrogen (but not peptide) bonds, in linear amides"/>
    <property type="evidence" value="ECO:0007669"/>
    <property type="project" value="TreeGrafter"/>
</dbReference>
<keyword evidence="2" id="KW-0489">Methyltransferase</keyword>
<dbReference type="CDD" id="cd02440">
    <property type="entry name" value="AdoMet_MTases"/>
    <property type="match status" value="1"/>
</dbReference>
<dbReference type="SUPFAM" id="SSF102588">
    <property type="entry name" value="LmbE-like"/>
    <property type="match status" value="1"/>
</dbReference>
<sequence>MSHDPVSSSWRADPRWRGAPRLDLADAADGCTRLVVVAAHPADAAVGAGGLIARAHEQGMAVYVVQLTAGPPDQHRLGAARAALAELVPDAPLVFLGAEDGRVEAVEGTVTTALVETIGDGRGTLLLAPWPGDGHPDHEAAGRAATVAARRTGARLLHYPVHLWRTRSPEDAPWPQLRGLELAPDELDRKRRAVAAHDARVHPLPDEPLEHLLAAVPAVDDELDVLHREREDPWGVEERWYEHRKRDLTLAVLPRRRFRRALEVGCSRGALAEALATRASATVAVDRSPMAVHLAQQRLGGDPSVTVAEYDVPTAWPAGEFDLVVLSEVGYFLSPADLDLLIERIAGALTDDGVVLLCHWRHPIHGWVLDGPDVHERFRASTLPAEAARYRDRDVEIVVLCHDRNWPDPAH</sequence>
<dbReference type="InterPro" id="IPR024078">
    <property type="entry name" value="LmbE-like_dom_sf"/>
</dbReference>
<dbReference type="GO" id="GO:0016137">
    <property type="term" value="P:glycoside metabolic process"/>
    <property type="evidence" value="ECO:0007669"/>
    <property type="project" value="UniProtKB-ARBA"/>
</dbReference>
<protein>
    <submittedName>
        <fullName evidence="2">Bifunctional PIG-L family deacetylase/class I SAM-dependent methyltransferase</fullName>
    </submittedName>
</protein>
<accession>A0A7X0REE9</accession>
<reference evidence="2 3" key="1">
    <citation type="submission" date="2020-08" db="EMBL/GenBank/DDBJ databases">
        <authorList>
            <person name="Seo M.-J."/>
        </authorList>
    </citation>
    <scope>NUCLEOTIDE SEQUENCE [LARGE SCALE GENOMIC DNA]</scope>
    <source>
        <strain evidence="2 3">KIGAM211</strain>
    </source>
</reference>
<dbReference type="RefSeq" id="WP_185252000.1">
    <property type="nucleotide sequence ID" value="NZ_JACKXE010000001.1"/>
</dbReference>
<evidence type="ECO:0000256" key="1">
    <source>
        <dbReference type="ARBA" id="ARBA00022833"/>
    </source>
</evidence>
<evidence type="ECO:0000313" key="3">
    <source>
        <dbReference type="Proteomes" id="UP000523955"/>
    </source>
</evidence>
<dbReference type="Pfam" id="PF02585">
    <property type="entry name" value="PIG-L"/>
    <property type="match status" value="1"/>
</dbReference>
<dbReference type="PANTHER" id="PTHR12993:SF29">
    <property type="entry name" value="BLR3841 PROTEIN"/>
    <property type="match status" value="1"/>
</dbReference>
<dbReference type="InterPro" id="IPR008715">
    <property type="entry name" value="SAM-MeTfrase_NodS-like"/>
</dbReference>
<organism evidence="2 3">
    <name type="scientific">Nocardioides luti</name>
    <dbReference type="NCBI Taxonomy" id="2761101"/>
    <lineage>
        <taxon>Bacteria</taxon>
        <taxon>Bacillati</taxon>
        <taxon>Actinomycetota</taxon>
        <taxon>Actinomycetes</taxon>
        <taxon>Propionibacteriales</taxon>
        <taxon>Nocardioidaceae</taxon>
        <taxon>Nocardioides</taxon>
    </lineage>
</organism>
<dbReference type="InterPro" id="IPR003737">
    <property type="entry name" value="GlcNAc_PI_deacetylase-related"/>
</dbReference>
<name>A0A7X0REE9_9ACTN</name>
<dbReference type="GO" id="GO:0009312">
    <property type="term" value="P:oligosaccharide biosynthetic process"/>
    <property type="evidence" value="ECO:0007669"/>
    <property type="project" value="InterPro"/>
</dbReference>
<dbReference type="SUPFAM" id="SSF53335">
    <property type="entry name" value="S-adenosyl-L-methionine-dependent methyltransferases"/>
    <property type="match status" value="1"/>
</dbReference>
<proteinExistence type="predicted"/>
<keyword evidence="3" id="KW-1185">Reference proteome</keyword>
<gene>
    <name evidence="2" type="ORF">H5V45_05465</name>
</gene>
<dbReference type="Gene3D" id="3.40.50.150">
    <property type="entry name" value="Vaccinia Virus protein VP39"/>
    <property type="match status" value="1"/>
</dbReference>
<dbReference type="GO" id="GO:0032259">
    <property type="term" value="P:methylation"/>
    <property type="evidence" value="ECO:0007669"/>
    <property type="project" value="UniProtKB-KW"/>
</dbReference>
<dbReference type="InterPro" id="IPR029063">
    <property type="entry name" value="SAM-dependent_MTases_sf"/>
</dbReference>
<dbReference type="EMBL" id="JACKXE010000001">
    <property type="protein sequence ID" value="MBB6626766.1"/>
    <property type="molecule type" value="Genomic_DNA"/>
</dbReference>
<dbReference type="Pfam" id="PF05401">
    <property type="entry name" value="NodS"/>
    <property type="match status" value="1"/>
</dbReference>
<dbReference type="PANTHER" id="PTHR12993">
    <property type="entry name" value="N-ACETYLGLUCOSAMINYL-PHOSPHATIDYLINOSITOL DE-N-ACETYLASE-RELATED"/>
    <property type="match status" value="1"/>
</dbReference>
<dbReference type="Gene3D" id="3.40.50.10320">
    <property type="entry name" value="LmbE-like"/>
    <property type="match status" value="1"/>
</dbReference>
<dbReference type="Proteomes" id="UP000523955">
    <property type="component" value="Unassembled WGS sequence"/>
</dbReference>
<comment type="caution">
    <text evidence="2">The sequence shown here is derived from an EMBL/GenBank/DDBJ whole genome shotgun (WGS) entry which is preliminary data.</text>
</comment>
<keyword evidence="2" id="KW-0808">Transferase</keyword>
<dbReference type="GO" id="GO:0008757">
    <property type="term" value="F:S-adenosylmethionine-dependent methyltransferase activity"/>
    <property type="evidence" value="ECO:0007669"/>
    <property type="project" value="InterPro"/>
</dbReference>
<dbReference type="AlphaFoldDB" id="A0A7X0REE9"/>